<dbReference type="NCBIfam" id="TIGR01444">
    <property type="entry name" value="fkbM_fam"/>
    <property type="match status" value="1"/>
</dbReference>
<reference evidence="2" key="1">
    <citation type="submission" date="2024-01" db="EMBL/GenBank/DDBJ databases">
        <title>The genome sequence of Micromonospora mangrovi CCTCC AA 2012012.</title>
        <authorList>
            <person name="Gao J."/>
        </authorList>
    </citation>
    <scope>NUCLEOTIDE SEQUENCE</scope>
    <source>
        <strain evidence="2">CCTCC AA 2012012</strain>
    </source>
</reference>
<dbReference type="InterPro" id="IPR052514">
    <property type="entry name" value="SAM-dependent_MTase"/>
</dbReference>
<dbReference type="SUPFAM" id="SSF53335">
    <property type="entry name" value="S-adenosyl-L-methionine-dependent methyltransferases"/>
    <property type="match status" value="1"/>
</dbReference>
<keyword evidence="2" id="KW-0489">Methyltransferase</keyword>
<dbReference type="InterPro" id="IPR006342">
    <property type="entry name" value="FkbM_mtfrase"/>
</dbReference>
<dbReference type="RefSeq" id="WP_350935813.1">
    <property type="nucleotide sequence ID" value="NZ_CP157762.1"/>
</dbReference>
<reference evidence="3" key="2">
    <citation type="submission" date="2024-06" db="EMBL/GenBank/DDBJ databases">
        <title>Micromonospora mangrovi CCTCC AA 2012012 genome sequences.</title>
        <authorList>
            <person name="Gao J."/>
        </authorList>
    </citation>
    <scope>NUCLEOTIDE SEQUENCE</scope>
    <source>
        <strain evidence="3">CCTCC AA 2012012</strain>
    </source>
</reference>
<dbReference type="Gene3D" id="3.40.50.150">
    <property type="entry name" value="Vaccinia Virus protein VP39"/>
    <property type="match status" value="1"/>
</dbReference>
<dbReference type="PANTHER" id="PTHR34203:SF15">
    <property type="entry name" value="SLL1173 PROTEIN"/>
    <property type="match status" value="1"/>
</dbReference>
<proteinExistence type="predicted"/>
<dbReference type="AlphaFoldDB" id="A0AAU7MCP4"/>
<evidence type="ECO:0000313" key="2">
    <source>
        <dbReference type="EMBL" id="XBP95214.1"/>
    </source>
</evidence>
<dbReference type="EMBL" id="CP157762">
    <property type="protein sequence ID" value="XBP95214.1"/>
    <property type="molecule type" value="Genomic_DNA"/>
</dbReference>
<dbReference type="InterPro" id="IPR029063">
    <property type="entry name" value="SAM-dependent_MTases_sf"/>
</dbReference>
<dbReference type="GO" id="GO:0032259">
    <property type="term" value="P:methylation"/>
    <property type="evidence" value="ECO:0007669"/>
    <property type="project" value="UniProtKB-KW"/>
</dbReference>
<gene>
    <name evidence="3" type="ORF">ABUL08_07470</name>
    <name evidence="2" type="ORF">VK199_07425</name>
</gene>
<accession>A0AAU7MCP4</accession>
<dbReference type="GO" id="GO:0008168">
    <property type="term" value="F:methyltransferase activity"/>
    <property type="evidence" value="ECO:0007669"/>
    <property type="project" value="UniProtKB-KW"/>
</dbReference>
<dbReference type="Pfam" id="PF05050">
    <property type="entry name" value="Methyltransf_21"/>
    <property type="match status" value="1"/>
</dbReference>
<organism evidence="2">
    <name type="scientific">Micromonospora sp. CCTCC AA 2012012</name>
    <dbReference type="NCBI Taxonomy" id="3111921"/>
    <lineage>
        <taxon>Bacteria</taxon>
        <taxon>Bacillati</taxon>
        <taxon>Actinomycetota</taxon>
        <taxon>Actinomycetes</taxon>
        <taxon>Micromonosporales</taxon>
        <taxon>Micromonosporaceae</taxon>
        <taxon>Micromonospora</taxon>
    </lineage>
</organism>
<feature type="domain" description="Methyltransferase FkbM" evidence="1">
    <location>
        <begin position="53"/>
        <end position="185"/>
    </location>
</feature>
<protein>
    <submittedName>
        <fullName evidence="2">FkbM family methyltransferase</fullName>
    </submittedName>
</protein>
<sequence>MDARTVVIEALKADPATSSLRRSLEFYYGNPARDDAMDAFFSRFVAAGDLVFDVGAHVGDHVGCFRRLDARVVAVEPQPVCARALRAIYAGDERVVLVEAACGRSVGRLPLAVNTANPTLSTASPHFIHAGHDADGWRHEVWDTGVEVEAVTLDSLVDTYGVPAFVKIDVEGFEDVVLAGLSRALPVLSFEFTTIARPVAYRCLDRLVALGFDAFNVAPGDGGALTFPGPVTAQEMADHLRALPPSANSGDVYCWSGRAAPVRPG</sequence>
<name>A0AAU7MCP4_9ACTN</name>
<dbReference type="PANTHER" id="PTHR34203">
    <property type="entry name" value="METHYLTRANSFERASE, FKBM FAMILY PROTEIN"/>
    <property type="match status" value="1"/>
</dbReference>
<evidence type="ECO:0000259" key="1">
    <source>
        <dbReference type="Pfam" id="PF05050"/>
    </source>
</evidence>
<evidence type="ECO:0000313" key="3">
    <source>
        <dbReference type="EMBL" id="XCH75917.1"/>
    </source>
</evidence>
<keyword evidence="2" id="KW-0808">Transferase</keyword>
<dbReference type="EMBL" id="CP159342">
    <property type="protein sequence ID" value="XCH75917.1"/>
    <property type="molecule type" value="Genomic_DNA"/>
</dbReference>